<evidence type="ECO:0000256" key="4">
    <source>
        <dbReference type="ARBA" id="ARBA00022982"/>
    </source>
</evidence>
<feature type="domain" description="4Fe-4S ferredoxin-type" evidence="9">
    <location>
        <begin position="1"/>
        <end position="29"/>
    </location>
</feature>
<organism evidence="10 11">
    <name type="scientific">Nocardia halotolerans</name>
    <dbReference type="NCBI Taxonomy" id="1755878"/>
    <lineage>
        <taxon>Bacteria</taxon>
        <taxon>Bacillati</taxon>
        <taxon>Actinomycetota</taxon>
        <taxon>Actinomycetes</taxon>
        <taxon>Mycobacteriales</taxon>
        <taxon>Nocardiaceae</taxon>
        <taxon>Nocardia</taxon>
    </lineage>
</organism>
<accession>A0ABV8VK11</accession>
<dbReference type="EMBL" id="JBHSDL010000014">
    <property type="protein sequence ID" value="MFC4375626.1"/>
    <property type="molecule type" value="Genomic_DNA"/>
</dbReference>
<keyword evidence="2 8" id="KW-0813">Transport</keyword>
<protein>
    <recommendedName>
        <fullName evidence="8">Ferredoxin</fullName>
    </recommendedName>
</protein>
<dbReference type="InterPro" id="IPR001080">
    <property type="entry name" value="3Fe4S_ferredoxin"/>
</dbReference>
<dbReference type="Gene3D" id="3.30.70.20">
    <property type="match status" value="1"/>
</dbReference>
<dbReference type="InterPro" id="IPR051269">
    <property type="entry name" value="Fe-S_cluster_ET"/>
</dbReference>
<proteinExistence type="predicted"/>
<comment type="cofactor">
    <cofactor evidence="1">
        <name>[3Fe-4S] cluster</name>
        <dbReference type="ChEBI" id="CHEBI:21137"/>
    </cofactor>
</comment>
<keyword evidence="11" id="KW-1185">Reference proteome</keyword>
<dbReference type="PANTHER" id="PTHR36923">
    <property type="entry name" value="FERREDOXIN"/>
    <property type="match status" value="1"/>
</dbReference>
<dbReference type="PRINTS" id="PR00352">
    <property type="entry name" value="3FE4SFRDOXIN"/>
</dbReference>
<evidence type="ECO:0000256" key="6">
    <source>
        <dbReference type="ARBA" id="ARBA00023014"/>
    </source>
</evidence>
<dbReference type="InterPro" id="IPR017896">
    <property type="entry name" value="4Fe4S_Fe-S-bd"/>
</dbReference>
<dbReference type="Pfam" id="PF13459">
    <property type="entry name" value="Fer4_15"/>
    <property type="match status" value="1"/>
</dbReference>
<keyword evidence="5 8" id="KW-0408">Iron</keyword>
<evidence type="ECO:0000313" key="11">
    <source>
        <dbReference type="Proteomes" id="UP001595844"/>
    </source>
</evidence>
<comment type="function">
    <text evidence="8">Ferredoxins are iron-sulfur proteins that transfer electrons in a wide variety of metabolic reactions.</text>
</comment>
<keyword evidence="7" id="KW-0003">3Fe-4S</keyword>
<reference evidence="11" key="1">
    <citation type="journal article" date="2019" name="Int. J. Syst. Evol. Microbiol.">
        <title>The Global Catalogue of Microorganisms (GCM) 10K type strain sequencing project: providing services to taxonomists for standard genome sequencing and annotation.</title>
        <authorList>
            <consortium name="The Broad Institute Genomics Platform"/>
            <consortium name="The Broad Institute Genome Sequencing Center for Infectious Disease"/>
            <person name="Wu L."/>
            <person name="Ma J."/>
        </authorList>
    </citation>
    <scope>NUCLEOTIDE SEQUENCE [LARGE SCALE GENOMIC DNA]</scope>
    <source>
        <strain evidence="11">IBRC-M 10490</strain>
    </source>
</reference>
<keyword evidence="4 8" id="KW-0249">Electron transport</keyword>
<dbReference type="PROSITE" id="PS51379">
    <property type="entry name" value="4FE4S_FER_2"/>
    <property type="match status" value="1"/>
</dbReference>
<evidence type="ECO:0000313" key="10">
    <source>
        <dbReference type="EMBL" id="MFC4375626.1"/>
    </source>
</evidence>
<evidence type="ECO:0000256" key="7">
    <source>
        <dbReference type="ARBA" id="ARBA00023291"/>
    </source>
</evidence>
<evidence type="ECO:0000256" key="3">
    <source>
        <dbReference type="ARBA" id="ARBA00022723"/>
    </source>
</evidence>
<dbReference type="PANTHER" id="PTHR36923:SF3">
    <property type="entry name" value="FERREDOXIN"/>
    <property type="match status" value="1"/>
</dbReference>
<evidence type="ECO:0000256" key="1">
    <source>
        <dbReference type="ARBA" id="ARBA00001927"/>
    </source>
</evidence>
<dbReference type="SUPFAM" id="SSF54862">
    <property type="entry name" value="4Fe-4S ferredoxins"/>
    <property type="match status" value="1"/>
</dbReference>
<evidence type="ECO:0000256" key="8">
    <source>
        <dbReference type="RuleBase" id="RU368020"/>
    </source>
</evidence>
<evidence type="ECO:0000256" key="2">
    <source>
        <dbReference type="ARBA" id="ARBA00022448"/>
    </source>
</evidence>
<sequence>MRITADRDRCVGAGMCALLAPTVFEQDDDEGRVVLLAAVPPGEHAAVGEAVQCCPSGALTIDEP</sequence>
<name>A0ABV8VK11_9NOCA</name>
<keyword evidence="6 8" id="KW-0411">Iron-sulfur</keyword>
<dbReference type="Proteomes" id="UP001595844">
    <property type="component" value="Unassembled WGS sequence"/>
</dbReference>
<gene>
    <name evidence="10" type="ORF">ACFO5K_16115</name>
</gene>
<evidence type="ECO:0000256" key="5">
    <source>
        <dbReference type="ARBA" id="ARBA00023004"/>
    </source>
</evidence>
<dbReference type="RefSeq" id="WP_378562651.1">
    <property type="nucleotide sequence ID" value="NZ_JBHSDL010000014.1"/>
</dbReference>
<keyword evidence="3 8" id="KW-0479">Metal-binding</keyword>
<evidence type="ECO:0000259" key="9">
    <source>
        <dbReference type="PROSITE" id="PS51379"/>
    </source>
</evidence>
<comment type="caution">
    <text evidence="10">The sequence shown here is derived from an EMBL/GenBank/DDBJ whole genome shotgun (WGS) entry which is preliminary data.</text>
</comment>